<feature type="region of interest" description="Disordered" evidence="1">
    <location>
        <begin position="338"/>
        <end position="360"/>
    </location>
</feature>
<dbReference type="EMBL" id="CAQQ02003499">
    <property type="status" value="NOT_ANNOTATED_CDS"/>
    <property type="molecule type" value="Genomic_DNA"/>
</dbReference>
<proteinExistence type="predicted"/>
<keyword evidence="3" id="KW-1185">Reference proteome</keyword>
<feature type="compositionally biased region" description="Basic and acidic residues" evidence="1">
    <location>
        <begin position="941"/>
        <end position="966"/>
    </location>
</feature>
<feature type="compositionally biased region" description="Polar residues" evidence="1">
    <location>
        <begin position="188"/>
        <end position="199"/>
    </location>
</feature>
<dbReference type="OMA" id="MDNINEP"/>
<evidence type="ECO:0000313" key="3">
    <source>
        <dbReference type="Proteomes" id="UP000015102"/>
    </source>
</evidence>
<feature type="compositionally biased region" description="Basic and acidic residues" evidence="1">
    <location>
        <begin position="912"/>
        <end position="933"/>
    </location>
</feature>
<feature type="compositionally biased region" description="Basic residues" evidence="1">
    <location>
        <begin position="445"/>
        <end position="459"/>
    </location>
</feature>
<dbReference type="EMBL" id="CAQQ02003497">
    <property type="status" value="NOT_ANNOTATED_CDS"/>
    <property type="molecule type" value="Genomic_DNA"/>
</dbReference>
<dbReference type="Proteomes" id="UP000015102">
    <property type="component" value="Unassembled WGS sequence"/>
</dbReference>
<dbReference type="AlphaFoldDB" id="T1GA90"/>
<sequence length="1028" mass="116818">MVNNEILSQETEENTEEPEISTFVEEITSKKLPRETVEISESKTTTFVEQQVPEVKEEIKDEEPISEEPKKVITEKVPEEILEVTEPISEEPKEVITEKVPEEIVEVSEVKSVEIKQSEITPEQDPEKVEEPVSEEQVREEIIEVVEVSESITTEIVPAESTYTSTTEQQTTVTTTVVHSDNWLSEQSTQWMSTTSEQPKWSKGEDERPVIDTWSSVLKENPTDNIIASPDFGTITESTSYISSLSADAPEFKPSLSADAPEFVPSVKPQYDIDAPEFIPSSRRYPEQDPNTIFITQEQVYSSARQQHHKKHHKQPKTHKPRADPLTELVDEAIKQHTEAQKNIKPKKEKKVPTVVKEEKQTVEKVEKIEKKVIEPAPEAEPVTQKEEILETKQPTESTTSFSWASLVSKPGSWVDTTHVEEVTVTESAEEKVKKPIKEQTPKTPKAKPVKEKKAKQPKKKEPQKKLKWKLKKNPNPIPTIKNVEVDQKPTGPTWASLIKEPANWVDTTLVTEVHVVKEEIPKQKPKTPKPKIVKEKKVKQQKKPKVVEESLTESDVAVEKSESDSEPIKTPSKEIDDSQDSGPTWASLIKQPTEWVDTIKERKQIIEVKPVEEKPKHDRAPKPKAKKEKVHKKKVVPQEFVSTTEEEVQTTSSDSDQLEESTSAEEHLTIENAAEEKAEGGFTWASLIKNPTEWVDDIREKQQSKKEEVEVVEKPKPTPRKQKQPKLRKRPSIDDITNISKPKKQKRQKKEKKEEIELEPEPEITEPVEFHNEYVVNVTEEKSDPNEVEINKTFSNDSVPSWASIVQSSTTTTVVSTTTNTKPKETKPKDTVEPIKEHKVPSTPKPPTQKHSWATLIDAEIKGEDIDWWSESKVTVSESEDKKLEEEVLKAETIEDKPMSVITKTITTVTTEEKLQESKPNEQEQPKAETSEKNFVTTEVKPEEPKPKEPEVIVKEQPKTEEPKKAAYAGLPVDESTDAWMDNINEPMVFSDDEEESEAVTTTVTTTTVTTTTTTEEEPKVKKKNQK</sequence>
<dbReference type="HOGENOM" id="CLU_294792_0_0_1"/>
<feature type="compositionally biased region" description="Basic residues" evidence="1">
    <location>
        <begin position="306"/>
        <end position="320"/>
    </location>
</feature>
<feature type="region of interest" description="Disordered" evidence="1">
    <location>
        <begin position="116"/>
        <end position="137"/>
    </location>
</feature>
<feature type="compositionally biased region" description="Basic and acidic residues" evidence="1">
    <location>
        <begin position="823"/>
        <end position="841"/>
    </location>
</feature>
<evidence type="ECO:0008006" key="4">
    <source>
        <dbReference type="Google" id="ProtNLM"/>
    </source>
</evidence>
<feature type="region of interest" description="Disordered" evidence="1">
    <location>
        <begin position="691"/>
        <end position="771"/>
    </location>
</feature>
<feature type="compositionally biased region" description="Basic and acidic residues" evidence="1">
    <location>
        <begin position="558"/>
        <end position="577"/>
    </location>
</feature>
<feature type="region of interest" description="Disordered" evidence="1">
    <location>
        <begin position="1"/>
        <end position="23"/>
    </location>
</feature>
<dbReference type="EnsemblMetazoa" id="MESCA000140-RA">
    <property type="protein sequence ID" value="MESCA000140-PA"/>
    <property type="gene ID" value="MESCA000140"/>
</dbReference>
<feature type="region of interest" description="Disordered" evidence="1">
    <location>
        <begin position="35"/>
        <end position="72"/>
    </location>
</feature>
<feature type="compositionally biased region" description="Low complexity" evidence="1">
    <location>
        <begin position="638"/>
        <end position="656"/>
    </location>
</feature>
<feature type="compositionally biased region" description="Acidic residues" evidence="1">
    <location>
        <begin position="757"/>
        <end position="767"/>
    </location>
</feature>
<dbReference type="STRING" id="36166.T1GA90"/>
<dbReference type="EMBL" id="CAQQ02003495">
    <property type="status" value="NOT_ANNOTATED_CDS"/>
    <property type="molecule type" value="Genomic_DNA"/>
</dbReference>
<feature type="compositionally biased region" description="Low complexity" evidence="1">
    <location>
        <begin position="1000"/>
        <end position="1015"/>
    </location>
</feature>
<feature type="compositionally biased region" description="Basic residues" evidence="1">
    <location>
        <begin position="742"/>
        <end position="751"/>
    </location>
</feature>
<feature type="compositionally biased region" description="Basic residues" evidence="1">
    <location>
        <begin position="718"/>
        <end position="731"/>
    </location>
</feature>
<feature type="region of interest" description="Disordered" evidence="1">
    <location>
        <begin position="911"/>
        <end position="978"/>
    </location>
</feature>
<evidence type="ECO:0000313" key="2">
    <source>
        <dbReference type="EnsemblMetazoa" id="MESCA000140-PA"/>
    </source>
</evidence>
<reference evidence="3" key="1">
    <citation type="submission" date="2013-02" db="EMBL/GenBank/DDBJ databases">
        <authorList>
            <person name="Hughes D."/>
        </authorList>
    </citation>
    <scope>NUCLEOTIDE SEQUENCE</scope>
    <source>
        <strain>Durham</strain>
        <strain evidence="3">NC isolate 2 -- Noor lab</strain>
    </source>
</reference>
<organism evidence="2 3">
    <name type="scientific">Megaselia scalaris</name>
    <name type="common">Humpbacked fly</name>
    <name type="synonym">Phora scalaris</name>
    <dbReference type="NCBI Taxonomy" id="36166"/>
    <lineage>
        <taxon>Eukaryota</taxon>
        <taxon>Metazoa</taxon>
        <taxon>Ecdysozoa</taxon>
        <taxon>Arthropoda</taxon>
        <taxon>Hexapoda</taxon>
        <taxon>Insecta</taxon>
        <taxon>Pterygota</taxon>
        <taxon>Neoptera</taxon>
        <taxon>Endopterygota</taxon>
        <taxon>Diptera</taxon>
        <taxon>Brachycera</taxon>
        <taxon>Muscomorpha</taxon>
        <taxon>Platypezoidea</taxon>
        <taxon>Phoridae</taxon>
        <taxon>Megaseliini</taxon>
        <taxon>Megaselia</taxon>
    </lineage>
</organism>
<feature type="compositionally biased region" description="Basic and acidic residues" evidence="1">
    <location>
        <begin position="608"/>
        <end position="622"/>
    </location>
</feature>
<dbReference type="EMBL" id="CAQQ02003496">
    <property type="status" value="NOT_ANNOTATED_CDS"/>
    <property type="molecule type" value="Genomic_DNA"/>
</dbReference>
<feature type="compositionally biased region" description="Basic and acidic residues" evidence="1">
    <location>
        <begin position="665"/>
        <end position="678"/>
    </location>
</feature>
<feature type="region of interest" description="Disordered" evidence="1">
    <location>
        <begin position="424"/>
        <end position="490"/>
    </location>
</feature>
<name>T1GA90_MEGSC</name>
<feature type="region of interest" description="Disordered" evidence="1">
    <location>
        <begin position="608"/>
        <end position="678"/>
    </location>
</feature>
<feature type="region of interest" description="Disordered" evidence="1">
    <location>
        <begin position="993"/>
        <end position="1028"/>
    </location>
</feature>
<feature type="compositionally biased region" description="Basic residues" evidence="1">
    <location>
        <begin position="623"/>
        <end position="636"/>
    </location>
</feature>
<feature type="compositionally biased region" description="Acidic residues" evidence="1">
    <location>
        <begin position="10"/>
        <end position="19"/>
    </location>
</feature>
<accession>T1GA90</accession>
<feature type="compositionally biased region" description="Basic and acidic residues" evidence="1">
    <location>
        <begin position="125"/>
        <end position="137"/>
    </location>
</feature>
<feature type="compositionally biased region" description="Basic and acidic residues" evidence="1">
    <location>
        <begin position="429"/>
        <end position="441"/>
    </location>
</feature>
<feature type="compositionally biased region" description="Basic and acidic residues" evidence="1">
    <location>
        <begin position="697"/>
        <end position="717"/>
    </location>
</feature>
<feature type="region of interest" description="Disordered" evidence="1">
    <location>
        <begin position="377"/>
        <end position="403"/>
    </location>
</feature>
<feature type="compositionally biased region" description="Basic and acidic residues" evidence="1">
    <location>
        <begin position="54"/>
        <end position="72"/>
    </location>
</feature>
<feature type="region of interest" description="Disordered" evidence="1">
    <location>
        <begin position="519"/>
        <end position="590"/>
    </location>
</feature>
<evidence type="ECO:0000256" key="1">
    <source>
        <dbReference type="SAM" id="MobiDB-lite"/>
    </source>
</evidence>
<feature type="region of interest" description="Disordered" evidence="1">
    <location>
        <begin position="811"/>
        <end position="853"/>
    </location>
</feature>
<feature type="compositionally biased region" description="Low complexity" evidence="1">
    <location>
        <begin position="811"/>
        <end position="822"/>
    </location>
</feature>
<feature type="compositionally biased region" description="Basic residues" evidence="1">
    <location>
        <begin position="524"/>
        <end position="545"/>
    </location>
</feature>
<protein>
    <recommendedName>
        <fullName evidence="4">Ataxin-2 C-terminal domain-containing protein</fullName>
    </recommendedName>
</protein>
<reference evidence="2" key="2">
    <citation type="submission" date="2015-06" db="UniProtKB">
        <authorList>
            <consortium name="EnsemblMetazoa"/>
        </authorList>
    </citation>
    <scope>IDENTIFICATION</scope>
</reference>
<feature type="compositionally biased region" description="Polar residues" evidence="1">
    <location>
        <begin position="393"/>
        <end position="403"/>
    </location>
</feature>
<dbReference type="EMBL" id="CAQQ02003498">
    <property type="status" value="NOT_ANNOTATED_CDS"/>
    <property type="molecule type" value="Genomic_DNA"/>
</dbReference>
<feature type="region of interest" description="Disordered" evidence="1">
    <location>
        <begin position="301"/>
        <end position="324"/>
    </location>
</feature>
<feature type="region of interest" description="Disordered" evidence="1">
    <location>
        <begin position="188"/>
        <end position="208"/>
    </location>
</feature>